<dbReference type="RefSeq" id="WP_204661740.1">
    <property type="nucleotide sequence ID" value="NZ_JAFBDT010000002.1"/>
</dbReference>
<dbReference type="InterPro" id="IPR000182">
    <property type="entry name" value="GNAT_dom"/>
</dbReference>
<protein>
    <submittedName>
        <fullName evidence="4">GNAT superfamily N-acetyltransferase</fullName>
    </submittedName>
</protein>
<dbReference type="Pfam" id="PF13527">
    <property type="entry name" value="Acetyltransf_9"/>
    <property type="match status" value="1"/>
</dbReference>
<feature type="domain" description="N-acetyltransferase" evidence="3">
    <location>
        <begin position="5"/>
        <end position="147"/>
    </location>
</feature>
<evidence type="ECO:0000313" key="5">
    <source>
        <dbReference type="Proteomes" id="UP000767854"/>
    </source>
</evidence>
<evidence type="ECO:0000256" key="2">
    <source>
        <dbReference type="ARBA" id="ARBA00023315"/>
    </source>
</evidence>
<dbReference type="PANTHER" id="PTHR43420:SF31">
    <property type="entry name" value="ACETYLTRANSFERASE"/>
    <property type="match status" value="1"/>
</dbReference>
<dbReference type="SUPFAM" id="SSF55729">
    <property type="entry name" value="Acyl-CoA N-acyltransferases (Nat)"/>
    <property type="match status" value="1"/>
</dbReference>
<keyword evidence="5" id="KW-1185">Reference proteome</keyword>
<dbReference type="InterPro" id="IPR016181">
    <property type="entry name" value="Acyl_CoA_acyltransferase"/>
</dbReference>
<evidence type="ECO:0000256" key="1">
    <source>
        <dbReference type="ARBA" id="ARBA00022679"/>
    </source>
</evidence>
<dbReference type="Gene3D" id="3.40.630.30">
    <property type="match status" value="1"/>
</dbReference>
<dbReference type="Proteomes" id="UP000767854">
    <property type="component" value="Unassembled WGS sequence"/>
</dbReference>
<dbReference type="PROSITE" id="PS51186">
    <property type="entry name" value="GNAT"/>
    <property type="match status" value="1"/>
</dbReference>
<dbReference type="CDD" id="cd04301">
    <property type="entry name" value="NAT_SF"/>
    <property type="match status" value="1"/>
</dbReference>
<dbReference type="InterPro" id="IPR050680">
    <property type="entry name" value="YpeA/RimI_acetyltransf"/>
</dbReference>
<reference evidence="4 5" key="1">
    <citation type="submission" date="2021-01" db="EMBL/GenBank/DDBJ databases">
        <title>Genomic Encyclopedia of Type Strains, Phase IV (KMG-IV): sequencing the most valuable type-strain genomes for metagenomic binning, comparative biology and taxonomic classification.</title>
        <authorList>
            <person name="Goeker M."/>
        </authorList>
    </citation>
    <scope>NUCLEOTIDE SEQUENCE [LARGE SCALE GENOMIC DNA]</scope>
    <source>
        <strain evidence="4 5">DSM 24436</strain>
    </source>
</reference>
<name>A0ABS2MNF0_9FIRM</name>
<evidence type="ECO:0000313" key="4">
    <source>
        <dbReference type="EMBL" id="MBM7560924.1"/>
    </source>
</evidence>
<comment type="caution">
    <text evidence="4">The sequence shown here is derived from an EMBL/GenBank/DDBJ whole genome shotgun (WGS) entry which is preliminary data.</text>
</comment>
<evidence type="ECO:0000259" key="3">
    <source>
        <dbReference type="PROSITE" id="PS51186"/>
    </source>
</evidence>
<proteinExistence type="predicted"/>
<dbReference type="PANTHER" id="PTHR43420">
    <property type="entry name" value="ACETYLTRANSFERASE"/>
    <property type="match status" value="1"/>
</dbReference>
<sequence>MNYVTNYKNVEALRLSFCALALDTFGISFEPWYQAGYWSDAYMPYSYEVDGKVVANASANLMTLIIEGSEISAIQIGTVMTDPAYRRRGLAYDLIGRIIDDFKDKVAFFYLAADEEAVPLYTKCGFKPIQEVKYTWQNPIGSGVSLEPISLSLESLIEQKKHSALKGAKLEVTGDEHILAFYYHHGFDQRIYRHDSGVILLAAVEEDKKTLTLYDYFVPQNVLDFNLYDLLKSTNAQTVHFAFDAEGLVAGLEKRTIGDSGWMIRTTGKAFPEAFSYKNLAQA</sequence>
<accession>A0ABS2MNF0</accession>
<keyword evidence="2" id="KW-0012">Acyltransferase</keyword>
<dbReference type="EMBL" id="JAFBDT010000002">
    <property type="protein sequence ID" value="MBM7560924.1"/>
    <property type="molecule type" value="Genomic_DNA"/>
</dbReference>
<keyword evidence="1" id="KW-0808">Transferase</keyword>
<organism evidence="4 5">
    <name type="scientific">Fusibacter tunisiensis</name>
    <dbReference type="NCBI Taxonomy" id="1008308"/>
    <lineage>
        <taxon>Bacteria</taxon>
        <taxon>Bacillati</taxon>
        <taxon>Bacillota</taxon>
        <taxon>Clostridia</taxon>
        <taxon>Eubacteriales</taxon>
        <taxon>Eubacteriales Family XII. Incertae Sedis</taxon>
        <taxon>Fusibacter</taxon>
    </lineage>
</organism>
<gene>
    <name evidence="4" type="ORF">JOC49_000438</name>
</gene>